<sequence>MNYIDRLSRPAPSAPDVCHAHLITSCFHPDCSHLWLVLRGMSCVFSLCLSLSSADSPLMLPVVIPRSRSFNKSPFLPYFLTPIACFPARAYADGAYADTETYAYAFTNKPGQRIPKAGAKAAAGIGRAGAHWSIFEAEANGPNASASAEANVLGAGAMARAEVGSASASAGPVYVKAGLGVDTGVKIGPTEVEIKVLVCGHNTLPLNSSNPEQYCVIS</sequence>
<reference evidence="1" key="2">
    <citation type="submission" date="2025-09" db="UniProtKB">
        <authorList>
            <consortium name="Ensembl"/>
        </authorList>
    </citation>
    <scope>IDENTIFICATION</scope>
</reference>
<evidence type="ECO:0000313" key="1">
    <source>
        <dbReference type="Ensembl" id="ENSPKIP00000031513.1"/>
    </source>
</evidence>
<dbReference type="AlphaFoldDB" id="A0A3B3SME1"/>
<name>A0A3B3SME1_9TELE</name>
<reference evidence="1" key="1">
    <citation type="submission" date="2025-08" db="UniProtKB">
        <authorList>
            <consortium name="Ensembl"/>
        </authorList>
    </citation>
    <scope>IDENTIFICATION</scope>
</reference>
<evidence type="ECO:0000313" key="2">
    <source>
        <dbReference type="Proteomes" id="UP000261540"/>
    </source>
</evidence>
<organism evidence="1 2">
    <name type="scientific">Paramormyrops kingsleyae</name>
    <dbReference type="NCBI Taxonomy" id="1676925"/>
    <lineage>
        <taxon>Eukaryota</taxon>
        <taxon>Metazoa</taxon>
        <taxon>Chordata</taxon>
        <taxon>Craniata</taxon>
        <taxon>Vertebrata</taxon>
        <taxon>Euteleostomi</taxon>
        <taxon>Actinopterygii</taxon>
        <taxon>Neopterygii</taxon>
        <taxon>Teleostei</taxon>
        <taxon>Osteoglossocephala</taxon>
        <taxon>Osteoglossomorpha</taxon>
        <taxon>Osteoglossiformes</taxon>
        <taxon>Mormyridae</taxon>
        <taxon>Paramormyrops</taxon>
    </lineage>
</organism>
<accession>A0A3B3SME1</accession>
<dbReference type="Ensembl" id="ENSPKIT00000012359.1">
    <property type="protein sequence ID" value="ENSPKIP00000031513.1"/>
    <property type="gene ID" value="ENSPKIG00000011970.1"/>
</dbReference>
<dbReference type="Proteomes" id="UP000261540">
    <property type="component" value="Unplaced"/>
</dbReference>
<proteinExistence type="predicted"/>
<keyword evidence="2" id="KW-1185">Reference proteome</keyword>
<dbReference type="GeneTree" id="ENSGT00600000085659"/>
<protein>
    <submittedName>
        <fullName evidence="1">Uncharacterized protein</fullName>
    </submittedName>
</protein>